<evidence type="ECO:0000313" key="4">
    <source>
        <dbReference type="EMBL" id="ORY51162.1"/>
    </source>
</evidence>
<protein>
    <recommendedName>
        <fullName evidence="3">HAUS augmin-like complex subunit 6 N-terminal domain-containing protein</fullName>
    </recommendedName>
</protein>
<feature type="region of interest" description="Disordered" evidence="2">
    <location>
        <begin position="447"/>
        <end position="538"/>
    </location>
</feature>
<dbReference type="Pfam" id="PF14661">
    <property type="entry name" value="HAUS6_N"/>
    <property type="match status" value="1"/>
</dbReference>
<dbReference type="EMBL" id="MCOG01000096">
    <property type="protein sequence ID" value="ORY51162.1"/>
    <property type="molecule type" value="Genomic_DNA"/>
</dbReference>
<evidence type="ECO:0000313" key="5">
    <source>
        <dbReference type="Proteomes" id="UP000193920"/>
    </source>
</evidence>
<dbReference type="AlphaFoldDB" id="A0A1Y2CVV3"/>
<feature type="compositionally biased region" description="Basic and acidic residues" evidence="2">
    <location>
        <begin position="464"/>
        <end position="481"/>
    </location>
</feature>
<keyword evidence="1" id="KW-0175">Coiled coil</keyword>
<feature type="compositionally biased region" description="Low complexity" evidence="2">
    <location>
        <begin position="509"/>
        <end position="524"/>
    </location>
</feature>
<organism evidence="4 5">
    <name type="scientific">Neocallimastix californiae</name>
    <dbReference type="NCBI Taxonomy" id="1754190"/>
    <lineage>
        <taxon>Eukaryota</taxon>
        <taxon>Fungi</taxon>
        <taxon>Fungi incertae sedis</taxon>
        <taxon>Chytridiomycota</taxon>
        <taxon>Chytridiomycota incertae sedis</taxon>
        <taxon>Neocallimastigomycetes</taxon>
        <taxon>Neocallimastigales</taxon>
        <taxon>Neocallimastigaceae</taxon>
        <taxon>Neocallimastix</taxon>
    </lineage>
</organism>
<dbReference type="Proteomes" id="UP000193920">
    <property type="component" value="Unassembled WGS sequence"/>
</dbReference>
<feature type="coiled-coil region" evidence="1">
    <location>
        <begin position="386"/>
        <end position="413"/>
    </location>
</feature>
<dbReference type="OrthoDB" id="5575722at2759"/>
<proteinExistence type="predicted"/>
<name>A0A1Y2CVV3_9FUNG</name>
<sequence length="598" mass="68968">MSKSKIIIPTECSQENILLTNLSLLQYPTKIDIEMFSNKAVFFNVIHFLFVIIDPEQTKKNFTECWPVYNSKTTQKFKSVAHKLCDALKKDGKIPNYVIIRPTLFDDYGERSKIILVELSSYALRVSLKKKYLGYLKETGAQFSVQKTKEKGYSYNFIKKTIQIQIIRQNQIFINNIKNYTENKDKWNNFAKQLSDISKKINLSYNKKVQKYYELENTTTPMTPVTPKIETIIEPLKEREKRINEISDKWNTITEWINNNRLKIDSAENIINGSSNNVIINSSNVVINIPEEFNLNDNFDKKKIVLKNGKLSFEEYVKSWNLSLSCLSQVYGLVNDEQKENKALIKSLTNNMNTLKGIPDMTQACSSIENYIKFHEGYLGNIRLLKQKLRNKISDIEESVESTKSEIKILLENNNNGSIDNINDLIIEPISPMFKMEENHNNVDNINNIKMNFSPSSNRRTPKSIKDKNKYDHPNTKREQSKSPITPIRNFKKTKIQNSPRSTLKTPAKKSTSSSNKKISNITKYESSSPILKSPDLYKTPERKINPNAASSSTSFNILNSINRDNYQSDSPLLPFLITPSSLKLFDDTNLFDVQPDF</sequence>
<accession>A0A1Y2CVV3</accession>
<reference evidence="4 5" key="1">
    <citation type="submission" date="2016-08" db="EMBL/GenBank/DDBJ databases">
        <title>A Parts List for Fungal Cellulosomes Revealed by Comparative Genomics.</title>
        <authorList>
            <consortium name="DOE Joint Genome Institute"/>
            <person name="Haitjema C.H."/>
            <person name="Gilmore S.P."/>
            <person name="Henske J.K."/>
            <person name="Solomon K.V."/>
            <person name="De Groot R."/>
            <person name="Kuo A."/>
            <person name="Mondo S.J."/>
            <person name="Salamov A.A."/>
            <person name="Labutti K."/>
            <person name="Zhao Z."/>
            <person name="Chiniquy J."/>
            <person name="Barry K."/>
            <person name="Brewer H.M."/>
            <person name="Purvine S.O."/>
            <person name="Wright A.T."/>
            <person name="Boxma B."/>
            <person name="Van Alen T."/>
            <person name="Hackstein J.H."/>
            <person name="Baker S.E."/>
            <person name="Grigoriev I.V."/>
            <person name="O'Malley M.A."/>
        </authorList>
    </citation>
    <scope>NUCLEOTIDE SEQUENCE [LARGE SCALE GENOMIC DNA]</scope>
    <source>
        <strain evidence="4 5">G1</strain>
    </source>
</reference>
<dbReference type="InterPro" id="IPR028163">
    <property type="entry name" value="HAUS_6_N"/>
</dbReference>
<evidence type="ECO:0000259" key="3">
    <source>
        <dbReference type="Pfam" id="PF14661"/>
    </source>
</evidence>
<feature type="domain" description="HAUS augmin-like complex subunit 6 N-terminal" evidence="3">
    <location>
        <begin position="37"/>
        <end position="251"/>
    </location>
</feature>
<feature type="compositionally biased region" description="Polar residues" evidence="2">
    <location>
        <begin position="496"/>
        <end position="505"/>
    </location>
</feature>
<keyword evidence="5" id="KW-1185">Reference proteome</keyword>
<gene>
    <name evidence="4" type="ORF">LY90DRAFT_670630</name>
</gene>
<evidence type="ECO:0000256" key="1">
    <source>
        <dbReference type="SAM" id="Coils"/>
    </source>
</evidence>
<comment type="caution">
    <text evidence="4">The sequence shown here is derived from an EMBL/GenBank/DDBJ whole genome shotgun (WGS) entry which is preliminary data.</text>
</comment>
<evidence type="ECO:0000256" key="2">
    <source>
        <dbReference type="SAM" id="MobiDB-lite"/>
    </source>
</evidence>